<proteinExistence type="predicted"/>
<gene>
    <name evidence="2" type="ORF">JRJ22_20085</name>
</gene>
<dbReference type="InterPro" id="IPR008979">
    <property type="entry name" value="Galactose-bd-like_sf"/>
</dbReference>
<dbReference type="Pfam" id="PF00754">
    <property type="entry name" value="F5_F8_type_C"/>
    <property type="match status" value="1"/>
</dbReference>
<dbReference type="PROSITE" id="PS50022">
    <property type="entry name" value="FA58C_3"/>
    <property type="match status" value="1"/>
</dbReference>
<name>A0ABX7L859_9BACL</name>
<reference evidence="2 3" key="1">
    <citation type="submission" date="2021-02" db="EMBL/GenBank/DDBJ databases">
        <title>Paenibacillus tianjinensis sp. nov.</title>
        <authorList>
            <person name="Liu H."/>
        </authorList>
    </citation>
    <scope>NUCLEOTIDE SEQUENCE [LARGE SCALE GENOMIC DNA]</scope>
    <source>
        <strain evidence="2 3">TB2019</strain>
    </source>
</reference>
<keyword evidence="3" id="KW-1185">Reference proteome</keyword>
<dbReference type="EMBL" id="CP070969">
    <property type="protein sequence ID" value="QSF43563.1"/>
    <property type="molecule type" value="Genomic_DNA"/>
</dbReference>
<dbReference type="Gene3D" id="2.60.120.260">
    <property type="entry name" value="Galactose-binding domain-like"/>
    <property type="match status" value="1"/>
</dbReference>
<dbReference type="InterPro" id="IPR000421">
    <property type="entry name" value="FA58C"/>
</dbReference>
<evidence type="ECO:0000313" key="3">
    <source>
        <dbReference type="Proteomes" id="UP000663452"/>
    </source>
</evidence>
<protein>
    <submittedName>
        <fullName evidence="2">Discoidin domain-containing protein</fullName>
    </submittedName>
</protein>
<feature type="domain" description="F5/8 type C" evidence="1">
    <location>
        <begin position="80"/>
        <end position="219"/>
    </location>
</feature>
<accession>A0ABX7L859</accession>
<evidence type="ECO:0000313" key="2">
    <source>
        <dbReference type="EMBL" id="QSF43563.1"/>
    </source>
</evidence>
<dbReference type="Proteomes" id="UP000663452">
    <property type="component" value="Chromosome"/>
</dbReference>
<dbReference type="RefSeq" id="WP_206101196.1">
    <property type="nucleotide sequence ID" value="NZ_CP070969.1"/>
</dbReference>
<dbReference type="SUPFAM" id="SSF49785">
    <property type="entry name" value="Galactose-binding domain-like"/>
    <property type="match status" value="1"/>
</dbReference>
<organism evidence="2 3">
    <name type="scientific">Paenibacillus tianjinensis</name>
    <dbReference type="NCBI Taxonomy" id="2810347"/>
    <lineage>
        <taxon>Bacteria</taxon>
        <taxon>Bacillati</taxon>
        <taxon>Bacillota</taxon>
        <taxon>Bacilli</taxon>
        <taxon>Bacillales</taxon>
        <taxon>Paenibacillaceae</taxon>
        <taxon>Paenibacillus</taxon>
    </lineage>
</organism>
<evidence type="ECO:0000259" key="1">
    <source>
        <dbReference type="PROSITE" id="PS50022"/>
    </source>
</evidence>
<sequence length="339" mass="37121">MAVGDYIICKYVASSGAVGVFSELGTSVVAEIPVLGAVAPNGTFYFVKTAKGLLISDRVIQNSISWDVLNSGKYIQGTPFLMSNDAMTSSNTPAPFVASASSYNTVYEPWKAFDKTTSTMWYVNATSGWIKLDFGKTYKVVQYSITSASTNQTPKTWTFEGSNDNTNWTTLDTRTNITAWTENAKQTFVVSSSTEYRYFRLNISANNGNANIRIDSLDIEYSINDCKIRSLTGGVAYADANGNSSISNSNLGAWPTNNEWDKYIVNFPASKIQSGKTLDDVFHWNGVHTLVSETPILSWAAASNRVMRGNYTANSVFSPTSAQTTTAIGFRPVLEYKEV</sequence>